<evidence type="ECO:0000313" key="2">
    <source>
        <dbReference type="EMBL" id="CAG9770315.1"/>
    </source>
</evidence>
<feature type="domain" description="CRAL-TRIO" evidence="1">
    <location>
        <begin position="92"/>
        <end position="256"/>
    </location>
</feature>
<dbReference type="InterPro" id="IPR036865">
    <property type="entry name" value="CRAL-TRIO_dom_sf"/>
</dbReference>
<dbReference type="Proteomes" id="UP001152799">
    <property type="component" value="Chromosome 6"/>
</dbReference>
<protein>
    <recommendedName>
        <fullName evidence="1">CRAL-TRIO domain-containing protein</fullName>
    </recommendedName>
</protein>
<gene>
    <name evidence="2" type="ORF">CEUTPL_LOCUS10770</name>
</gene>
<dbReference type="SUPFAM" id="SSF52087">
    <property type="entry name" value="CRAL/TRIO domain"/>
    <property type="match status" value="1"/>
</dbReference>
<dbReference type="PROSITE" id="PS50191">
    <property type="entry name" value="CRAL_TRIO"/>
    <property type="match status" value="1"/>
</dbReference>
<dbReference type="EMBL" id="OU892282">
    <property type="protein sequence ID" value="CAG9770315.1"/>
    <property type="molecule type" value="Genomic_DNA"/>
</dbReference>
<dbReference type="InterPro" id="IPR036273">
    <property type="entry name" value="CRAL/TRIO_N_dom_sf"/>
</dbReference>
<keyword evidence="3" id="KW-1185">Reference proteome</keyword>
<reference evidence="2" key="1">
    <citation type="submission" date="2022-01" db="EMBL/GenBank/DDBJ databases">
        <authorList>
            <person name="King R."/>
        </authorList>
    </citation>
    <scope>NUCLEOTIDE SEQUENCE</scope>
</reference>
<name>A0A9N9QRH2_9CUCU</name>
<sequence length="308" mass="36824">MANNLFEYDESKFYQQLFKDFNKTKEDLNGFINIMRKWAETQKHFPEKPNVNLLRFVILYNKFSIEAAKQKLDMFYTVRNLMPEFFQENPLTEKMILQRKIWYMVPLPKLADDHVRIIYQKLNPKYADPKYFIHEHMGVQFIQLLTLIAENDSSYRMHYIFDCECLKLGHAAKASLMVLRKSQIVMEKVFSTRIASLYAVNLPAYLENFFNTVLKPTLIPKLRERLQIHTGNEILFEIFGKERMPRDIGGEEKSLDEINDMLDQQYELHKDRFLELEKLTVDESLRPDKLQNDEILGYYGNFRKVNFD</sequence>
<dbReference type="PANTHER" id="PTHR10174:SF222">
    <property type="entry name" value="GH10083P-RELATED"/>
    <property type="match status" value="1"/>
</dbReference>
<accession>A0A9N9QRH2</accession>
<dbReference type="Pfam" id="PF00650">
    <property type="entry name" value="CRAL_TRIO"/>
    <property type="match status" value="1"/>
</dbReference>
<dbReference type="InterPro" id="IPR001251">
    <property type="entry name" value="CRAL-TRIO_dom"/>
</dbReference>
<dbReference type="Gene3D" id="3.40.525.10">
    <property type="entry name" value="CRAL-TRIO lipid binding domain"/>
    <property type="match status" value="1"/>
</dbReference>
<dbReference type="AlphaFoldDB" id="A0A9N9QRH2"/>
<dbReference type="SUPFAM" id="SSF46938">
    <property type="entry name" value="CRAL/TRIO N-terminal domain"/>
    <property type="match status" value="1"/>
</dbReference>
<dbReference type="GO" id="GO:1902936">
    <property type="term" value="F:phosphatidylinositol bisphosphate binding"/>
    <property type="evidence" value="ECO:0007669"/>
    <property type="project" value="TreeGrafter"/>
</dbReference>
<evidence type="ECO:0000259" key="1">
    <source>
        <dbReference type="PROSITE" id="PS50191"/>
    </source>
</evidence>
<dbReference type="PANTHER" id="PTHR10174">
    <property type="entry name" value="ALPHA-TOCOPHEROL TRANSFER PROTEIN-RELATED"/>
    <property type="match status" value="1"/>
</dbReference>
<dbReference type="GO" id="GO:0016020">
    <property type="term" value="C:membrane"/>
    <property type="evidence" value="ECO:0007669"/>
    <property type="project" value="TreeGrafter"/>
</dbReference>
<proteinExistence type="predicted"/>
<dbReference type="OrthoDB" id="6575879at2759"/>
<evidence type="ECO:0000313" key="3">
    <source>
        <dbReference type="Proteomes" id="UP001152799"/>
    </source>
</evidence>
<organism evidence="2 3">
    <name type="scientific">Ceutorhynchus assimilis</name>
    <name type="common">cabbage seed weevil</name>
    <dbReference type="NCBI Taxonomy" id="467358"/>
    <lineage>
        <taxon>Eukaryota</taxon>
        <taxon>Metazoa</taxon>
        <taxon>Ecdysozoa</taxon>
        <taxon>Arthropoda</taxon>
        <taxon>Hexapoda</taxon>
        <taxon>Insecta</taxon>
        <taxon>Pterygota</taxon>
        <taxon>Neoptera</taxon>
        <taxon>Endopterygota</taxon>
        <taxon>Coleoptera</taxon>
        <taxon>Polyphaga</taxon>
        <taxon>Cucujiformia</taxon>
        <taxon>Curculionidae</taxon>
        <taxon>Ceutorhynchinae</taxon>
        <taxon>Ceutorhynchus</taxon>
    </lineage>
</organism>